<accession>A0A5C8V4A0</accession>
<proteinExistence type="inferred from homology"/>
<dbReference type="Pfam" id="PF04542">
    <property type="entry name" value="Sigma70_r2"/>
    <property type="match status" value="1"/>
</dbReference>
<keyword evidence="8" id="KW-1185">Reference proteome</keyword>
<dbReference type="GO" id="GO:0003677">
    <property type="term" value="F:DNA binding"/>
    <property type="evidence" value="ECO:0007669"/>
    <property type="project" value="InterPro"/>
</dbReference>
<keyword evidence="2" id="KW-0805">Transcription regulation</keyword>
<evidence type="ECO:0000256" key="2">
    <source>
        <dbReference type="ARBA" id="ARBA00023015"/>
    </source>
</evidence>
<comment type="similarity">
    <text evidence="1">Belongs to the sigma-70 factor family. ECF subfamily.</text>
</comment>
<dbReference type="CDD" id="cd06171">
    <property type="entry name" value="Sigma70_r4"/>
    <property type="match status" value="1"/>
</dbReference>
<evidence type="ECO:0000256" key="1">
    <source>
        <dbReference type="ARBA" id="ARBA00010641"/>
    </source>
</evidence>
<comment type="caution">
    <text evidence="7">The sequence shown here is derived from an EMBL/GenBank/DDBJ whole genome shotgun (WGS) entry which is preliminary data.</text>
</comment>
<dbReference type="Proteomes" id="UP000321456">
    <property type="component" value="Unassembled WGS sequence"/>
</dbReference>
<evidence type="ECO:0000256" key="3">
    <source>
        <dbReference type="ARBA" id="ARBA00023082"/>
    </source>
</evidence>
<feature type="domain" description="RNA polymerase sigma-70 region 2" evidence="5">
    <location>
        <begin position="18"/>
        <end position="81"/>
    </location>
</feature>
<gene>
    <name evidence="7" type="ORF">FVB32_00940</name>
</gene>
<evidence type="ECO:0000313" key="8">
    <source>
        <dbReference type="Proteomes" id="UP000321456"/>
    </source>
</evidence>
<dbReference type="InterPro" id="IPR013324">
    <property type="entry name" value="RNA_pol_sigma_r3/r4-like"/>
</dbReference>
<dbReference type="EMBL" id="VRUR01000001">
    <property type="protein sequence ID" value="TXN36884.1"/>
    <property type="molecule type" value="Genomic_DNA"/>
</dbReference>
<reference evidence="7 8" key="1">
    <citation type="submission" date="2019-08" db="EMBL/GenBank/DDBJ databases">
        <title>Professor.</title>
        <authorList>
            <person name="Park J.S."/>
        </authorList>
    </citation>
    <scope>NUCLEOTIDE SEQUENCE [LARGE SCALE GENOMIC DNA]</scope>
    <source>
        <strain evidence="7 8">176CP5-101</strain>
    </source>
</reference>
<dbReference type="PANTHER" id="PTHR43133:SF46">
    <property type="entry name" value="RNA POLYMERASE SIGMA-70 FACTOR ECF SUBFAMILY"/>
    <property type="match status" value="1"/>
</dbReference>
<evidence type="ECO:0000313" key="7">
    <source>
        <dbReference type="EMBL" id="TXN36884.1"/>
    </source>
</evidence>
<dbReference type="InterPro" id="IPR039425">
    <property type="entry name" value="RNA_pol_sigma-70-like"/>
</dbReference>
<evidence type="ECO:0000259" key="5">
    <source>
        <dbReference type="Pfam" id="PF04542"/>
    </source>
</evidence>
<feature type="domain" description="RNA polymerase sigma factor 70 region 4 type 2" evidence="6">
    <location>
        <begin position="111"/>
        <end position="163"/>
    </location>
</feature>
<dbReference type="SUPFAM" id="SSF88659">
    <property type="entry name" value="Sigma3 and sigma4 domains of RNA polymerase sigma factors"/>
    <property type="match status" value="1"/>
</dbReference>
<dbReference type="GO" id="GO:0016987">
    <property type="term" value="F:sigma factor activity"/>
    <property type="evidence" value="ECO:0007669"/>
    <property type="project" value="UniProtKB-KW"/>
</dbReference>
<dbReference type="InterPro" id="IPR013249">
    <property type="entry name" value="RNA_pol_sigma70_r4_t2"/>
</dbReference>
<dbReference type="InterPro" id="IPR007627">
    <property type="entry name" value="RNA_pol_sigma70_r2"/>
</dbReference>
<dbReference type="AlphaFoldDB" id="A0A5C8V4A0"/>
<evidence type="ECO:0000256" key="4">
    <source>
        <dbReference type="ARBA" id="ARBA00023163"/>
    </source>
</evidence>
<dbReference type="NCBIfam" id="TIGR02937">
    <property type="entry name" value="sigma70-ECF"/>
    <property type="match status" value="1"/>
</dbReference>
<organism evidence="7 8">
    <name type="scientific">Flagellimonas hymeniacidonis</name>
    <dbReference type="NCBI Taxonomy" id="2603628"/>
    <lineage>
        <taxon>Bacteria</taxon>
        <taxon>Pseudomonadati</taxon>
        <taxon>Bacteroidota</taxon>
        <taxon>Flavobacteriia</taxon>
        <taxon>Flavobacteriales</taxon>
        <taxon>Flavobacteriaceae</taxon>
        <taxon>Flagellimonas</taxon>
    </lineage>
</organism>
<dbReference type="SUPFAM" id="SSF88946">
    <property type="entry name" value="Sigma2 domain of RNA polymerase sigma factors"/>
    <property type="match status" value="1"/>
</dbReference>
<name>A0A5C8V4A0_9FLAO</name>
<dbReference type="Gene3D" id="1.10.1740.10">
    <property type="match status" value="1"/>
</dbReference>
<dbReference type="GO" id="GO:0006352">
    <property type="term" value="P:DNA-templated transcription initiation"/>
    <property type="evidence" value="ECO:0007669"/>
    <property type="project" value="InterPro"/>
</dbReference>
<protein>
    <submittedName>
        <fullName evidence="7">Sigma-70 family RNA polymerase sigma factor</fullName>
    </submittedName>
</protein>
<dbReference type="PANTHER" id="PTHR43133">
    <property type="entry name" value="RNA POLYMERASE ECF-TYPE SIGMA FACTO"/>
    <property type="match status" value="1"/>
</dbReference>
<dbReference type="InterPro" id="IPR014284">
    <property type="entry name" value="RNA_pol_sigma-70_dom"/>
</dbReference>
<dbReference type="InterPro" id="IPR036388">
    <property type="entry name" value="WH-like_DNA-bd_sf"/>
</dbReference>
<dbReference type="Gene3D" id="1.10.10.10">
    <property type="entry name" value="Winged helix-like DNA-binding domain superfamily/Winged helix DNA-binding domain"/>
    <property type="match status" value="1"/>
</dbReference>
<sequence length="170" mass="19713">MASTDNSVCNQKTFNQIFDLNSQTLCNYLYYQCGDIQQAEDLAQEAFIKLWNNCKKVLVEKAKAFLYTVAKNAFYNQVAHKKVVLEYSKIPRSTADNETPEYKIEENEFMEKLQGAINALPEGQREVFLLNRIDKKTYREIADMLGVSQKAVEKRMHKALVKMRKTVKNI</sequence>
<dbReference type="Pfam" id="PF08281">
    <property type="entry name" value="Sigma70_r4_2"/>
    <property type="match status" value="1"/>
</dbReference>
<dbReference type="RefSeq" id="WP_147740717.1">
    <property type="nucleotide sequence ID" value="NZ_VRUR01000001.1"/>
</dbReference>
<dbReference type="InterPro" id="IPR013325">
    <property type="entry name" value="RNA_pol_sigma_r2"/>
</dbReference>
<keyword evidence="4" id="KW-0804">Transcription</keyword>
<keyword evidence="3" id="KW-0731">Sigma factor</keyword>
<evidence type="ECO:0000259" key="6">
    <source>
        <dbReference type="Pfam" id="PF08281"/>
    </source>
</evidence>